<dbReference type="InterPro" id="IPR001387">
    <property type="entry name" value="Cro/C1-type_HTH"/>
</dbReference>
<dbReference type="Pfam" id="PF07883">
    <property type="entry name" value="Cupin_2"/>
    <property type="match status" value="1"/>
</dbReference>
<dbReference type="InterPro" id="IPR011051">
    <property type="entry name" value="RmlC_Cupin_sf"/>
</dbReference>
<keyword evidence="1" id="KW-0238">DNA-binding</keyword>
<evidence type="ECO:0000256" key="1">
    <source>
        <dbReference type="ARBA" id="ARBA00023125"/>
    </source>
</evidence>
<accession>A0AAX3LM04</accession>
<dbReference type="EMBL" id="CP116423">
    <property type="protein sequence ID" value="WCE69025.1"/>
    <property type="molecule type" value="Genomic_DNA"/>
</dbReference>
<dbReference type="SUPFAM" id="SSF51182">
    <property type="entry name" value="RmlC-like cupins"/>
    <property type="match status" value="1"/>
</dbReference>
<dbReference type="Pfam" id="PF13560">
    <property type="entry name" value="HTH_31"/>
    <property type="match status" value="1"/>
</dbReference>
<dbReference type="GO" id="GO:0005829">
    <property type="term" value="C:cytosol"/>
    <property type="evidence" value="ECO:0007669"/>
    <property type="project" value="TreeGrafter"/>
</dbReference>
<dbReference type="AlphaFoldDB" id="A0AAX3LM04"/>
<organism evidence="3 4">
    <name type="scientific">Sulfitobacter faviae</name>
    <dbReference type="NCBI Taxonomy" id="1775881"/>
    <lineage>
        <taxon>Bacteria</taxon>
        <taxon>Pseudomonadati</taxon>
        <taxon>Pseudomonadota</taxon>
        <taxon>Alphaproteobacteria</taxon>
        <taxon>Rhodobacterales</taxon>
        <taxon>Roseobacteraceae</taxon>
        <taxon>Sulfitobacter</taxon>
    </lineage>
</organism>
<evidence type="ECO:0000259" key="2">
    <source>
        <dbReference type="PROSITE" id="PS50943"/>
    </source>
</evidence>
<protein>
    <submittedName>
        <fullName evidence="3">XRE family transcriptional regulator</fullName>
    </submittedName>
</protein>
<dbReference type="InterPro" id="IPR010982">
    <property type="entry name" value="Lambda_DNA-bd_dom_sf"/>
</dbReference>
<dbReference type="PANTHER" id="PTHR46797:SF2">
    <property type="entry name" value="TRANSCRIPTIONAL REGULATOR"/>
    <property type="match status" value="1"/>
</dbReference>
<sequence>MTRAKRPAAEAVGARSLGADLRAIRKGRKLTLTDMAEALGRSVGWVSQIERDISTPSIADLRRIAEILDVPISLLFGEATVSPEERGYVVRAGARRAMGSAANGLTEELLSPDLTDSFELIHSTFAAYSGLEAPVRRETQEVGFVISGRLNLTIAERRFTVGPGDSFRIRGEYYTWDNPYDTPAVVVWVISPPVY</sequence>
<dbReference type="PANTHER" id="PTHR46797">
    <property type="entry name" value="HTH-TYPE TRANSCRIPTIONAL REGULATOR"/>
    <property type="match status" value="1"/>
</dbReference>
<dbReference type="PROSITE" id="PS50943">
    <property type="entry name" value="HTH_CROC1"/>
    <property type="match status" value="1"/>
</dbReference>
<dbReference type="GO" id="GO:0003677">
    <property type="term" value="F:DNA binding"/>
    <property type="evidence" value="ECO:0007669"/>
    <property type="project" value="UniProtKB-KW"/>
</dbReference>
<dbReference type="RefSeq" id="WP_271687305.1">
    <property type="nucleotide sequence ID" value="NZ_CP116423.1"/>
</dbReference>
<dbReference type="InterPro" id="IPR013096">
    <property type="entry name" value="Cupin_2"/>
</dbReference>
<dbReference type="GO" id="GO:0003700">
    <property type="term" value="F:DNA-binding transcription factor activity"/>
    <property type="evidence" value="ECO:0007669"/>
    <property type="project" value="TreeGrafter"/>
</dbReference>
<dbReference type="Proteomes" id="UP001210770">
    <property type="component" value="Chromosome"/>
</dbReference>
<dbReference type="Gene3D" id="2.60.120.10">
    <property type="entry name" value="Jelly Rolls"/>
    <property type="match status" value="1"/>
</dbReference>
<dbReference type="SUPFAM" id="SSF47413">
    <property type="entry name" value="lambda repressor-like DNA-binding domains"/>
    <property type="match status" value="1"/>
</dbReference>
<dbReference type="CDD" id="cd00093">
    <property type="entry name" value="HTH_XRE"/>
    <property type="match status" value="1"/>
</dbReference>
<name>A0AAX3LM04_9RHOB</name>
<dbReference type="CDD" id="cd02209">
    <property type="entry name" value="cupin_XRE_C"/>
    <property type="match status" value="1"/>
</dbReference>
<dbReference type="InterPro" id="IPR014710">
    <property type="entry name" value="RmlC-like_jellyroll"/>
</dbReference>
<dbReference type="Gene3D" id="1.10.260.40">
    <property type="entry name" value="lambda repressor-like DNA-binding domains"/>
    <property type="match status" value="1"/>
</dbReference>
<proteinExistence type="predicted"/>
<reference evidence="3" key="1">
    <citation type="submission" date="2023-01" db="EMBL/GenBank/DDBJ databases">
        <title>Comparative genomic analysis of cold water coral derived Sulfitobacter faviae: insights into their metabolism and habitat adaptation.</title>
        <authorList>
            <person name="Guo Y."/>
            <person name="Lin S."/>
            <person name="Huang Z."/>
            <person name="Tang K."/>
            <person name="Wang X."/>
        </authorList>
    </citation>
    <scope>NUCLEOTIDE SEQUENCE</scope>
    <source>
        <strain evidence="3">SCSIO W_1865</strain>
    </source>
</reference>
<evidence type="ECO:0000313" key="3">
    <source>
        <dbReference type="EMBL" id="WCE69025.1"/>
    </source>
</evidence>
<gene>
    <name evidence="3" type="ORF">PL336_09405</name>
</gene>
<evidence type="ECO:0000313" key="4">
    <source>
        <dbReference type="Proteomes" id="UP001210770"/>
    </source>
</evidence>
<feature type="domain" description="HTH cro/C1-type" evidence="2">
    <location>
        <begin position="21"/>
        <end position="75"/>
    </location>
</feature>
<dbReference type="SMART" id="SM00530">
    <property type="entry name" value="HTH_XRE"/>
    <property type="match status" value="1"/>
</dbReference>
<dbReference type="InterPro" id="IPR050807">
    <property type="entry name" value="TransReg_Diox_bact_type"/>
</dbReference>